<evidence type="ECO:0000259" key="7">
    <source>
        <dbReference type="Pfam" id="PF02826"/>
    </source>
</evidence>
<dbReference type="PANTHER" id="PTHR42789:SF1">
    <property type="entry name" value="D-ISOMER SPECIFIC 2-HYDROXYACID DEHYDROGENASE FAMILY PROTEIN (AFU_ORTHOLOGUE AFUA_6G10090)"/>
    <property type="match status" value="1"/>
</dbReference>
<dbReference type="InterPro" id="IPR050857">
    <property type="entry name" value="D-2-hydroxyacid_DH"/>
</dbReference>
<evidence type="ECO:0000313" key="9">
    <source>
        <dbReference type="Proteomes" id="UP001225576"/>
    </source>
</evidence>
<dbReference type="CDD" id="cd12171">
    <property type="entry name" value="2-Hacid_dh_10"/>
    <property type="match status" value="1"/>
</dbReference>
<dbReference type="Proteomes" id="UP001225576">
    <property type="component" value="Unassembled WGS sequence"/>
</dbReference>
<comment type="caution">
    <text evidence="8">The sequence shown here is derived from an EMBL/GenBank/DDBJ whole genome shotgun (WGS) entry which is preliminary data.</text>
</comment>
<dbReference type="InterPro" id="IPR006139">
    <property type="entry name" value="D-isomer_2_OHA_DH_cat_dom"/>
</dbReference>
<evidence type="ECO:0000256" key="1">
    <source>
        <dbReference type="ARBA" id="ARBA00005854"/>
    </source>
</evidence>
<feature type="domain" description="D-isomer specific 2-hydroxyacid dehydrogenase NAD-binding" evidence="7">
    <location>
        <begin position="127"/>
        <end position="305"/>
    </location>
</feature>
<reference evidence="8" key="1">
    <citation type="submission" date="2023-05" db="EMBL/GenBank/DDBJ databases">
        <title>Genomic Catalog of Human Bladder Bacteria.</title>
        <authorList>
            <person name="Du J."/>
        </authorList>
    </citation>
    <scope>NUCLEOTIDE SEQUENCE</scope>
    <source>
        <strain evidence="8">UMB1304A</strain>
    </source>
</reference>
<keyword evidence="4" id="KW-0520">NAD</keyword>
<dbReference type="GO" id="GO:0016616">
    <property type="term" value="F:oxidoreductase activity, acting on the CH-OH group of donors, NAD or NADP as acceptor"/>
    <property type="evidence" value="ECO:0007669"/>
    <property type="project" value="InterPro"/>
</dbReference>
<dbReference type="InterPro" id="IPR006140">
    <property type="entry name" value="D-isomer_DH_NAD-bd"/>
</dbReference>
<evidence type="ECO:0000256" key="4">
    <source>
        <dbReference type="ARBA" id="ARBA00023027"/>
    </source>
</evidence>
<comment type="similarity">
    <text evidence="1 5">Belongs to the D-isomer specific 2-hydroxyacid dehydrogenase family.</text>
</comment>
<dbReference type="PROSITE" id="PS00671">
    <property type="entry name" value="D_2_HYDROXYACID_DH_3"/>
    <property type="match status" value="1"/>
</dbReference>
<proteinExistence type="inferred from homology"/>
<evidence type="ECO:0000256" key="2">
    <source>
        <dbReference type="ARBA" id="ARBA00022605"/>
    </source>
</evidence>
<dbReference type="InterPro" id="IPR029752">
    <property type="entry name" value="D-isomer_DH_CS1"/>
</dbReference>
<accession>A0AAW6ZEN3</accession>
<dbReference type="GO" id="GO:0008652">
    <property type="term" value="P:amino acid biosynthetic process"/>
    <property type="evidence" value="ECO:0007669"/>
    <property type="project" value="UniProtKB-KW"/>
</dbReference>
<dbReference type="Pfam" id="PF00389">
    <property type="entry name" value="2-Hacid_dh"/>
    <property type="match status" value="1"/>
</dbReference>
<evidence type="ECO:0000256" key="5">
    <source>
        <dbReference type="RuleBase" id="RU003719"/>
    </source>
</evidence>
<dbReference type="GO" id="GO:0051287">
    <property type="term" value="F:NAD binding"/>
    <property type="evidence" value="ECO:0007669"/>
    <property type="project" value="InterPro"/>
</dbReference>
<protein>
    <submittedName>
        <fullName evidence="8">2-hydroxyacid dehydrogenase</fullName>
    </submittedName>
</protein>
<keyword evidence="2" id="KW-0028">Amino-acid biosynthesis</keyword>
<evidence type="ECO:0000313" key="8">
    <source>
        <dbReference type="EMBL" id="MDK8601675.1"/>
    </source>
</evidence>
<dbReference type="SUPFAM" id="SSF52283">
    <property type="entry name" value="Formate/glycerate dehydrogenase catalytic domain-like"/>
    <property type="match status" value="1"/>
</dbReference>
<dbReference type="PANTHER" id="PTHR42789">
    <property type="entry name" value="D-ISOMER SPECIFIC 2-HYDROXYACID DEHYDROGENASE FAMILY PROTEIN (AFU_ORTHOLOGUE AFUA_6G10090)"/>
    <property type="match status" value="1"/>
</dbReference>
<organism evidence="8 9">
    <name type="scientific">Trueperella bernardiae</name>
    <dbReference type="NCBI Taxonomy" id="59561"/>
    <lineage>
        <taxon>Bacteria</taxon>
        <taxon>Bacillati</taxon>
        <taxon>Actinomycetota</taxon>
        <taxon>Actinomycetes</taxon>
        <taxon>Actinomycetales</taxon>
        <taxon>Actinomycetaceae</taxon>
        <taxon>Trueperella</taxon>
    </lineage>
</organism>
<dbReference type="PROSITE" id="PS00065">
    <property type="entry name" value="D_2_HYDROXYACID_DH_1"/>
    <property type="match status" value="1"/>
</dbReference>
<dbReference type="InterPro" id="IPR036291">
    <property type="entry name" value="NAD(P)-bd_dom_sf"/>
</dbReference>
<dbReference type="InterPro" id="IPR029753">
    <property type="entry name" value="D-isomer_DH_CS"/>
</dbReference>
<dbReference type="RefSeq" id="WP_276787562.1">
    <property type="nucleotide sequence ID" value="NZ_CALTZF010000030.1"/>
</dbReference>
<dbReference type="Gene3D" id="3.40.50.720">
    <property type="entry name" value="NAD(P)-binding Rossmann-like Domain"/>
    <property type="match status" value="2"/>
</dbReference>
<dbReference type="EMBL" id="JASPDQ010000007">
    <property type="protein sequence ID" value="MDK8601675.1"/>
    <property type="molecule type" value="Genomic_DNA"/>
</dbReference>
<sequence>MVKVLIAGDKFVTNDVLREALEGLDPAPTIVEAESNFPLDPLADIADVHEAVGDEDELIAALEGVDVCISHTMPFTQRVFDNAPDLKLVVIGRGGPVNVNLEAATKAGVIVANTPGRNATATTEHTVAMILTSVRQIAQRHSELARGDWRGDYYQFDQVGPELHGATVGVIGFGAIGSRVATIMRAFGSKVVVFDPYFTGELPEGISLVDDLDDLFRQSNVVTVHARATADNVGMIGRREIALMPENSILVNCARGSLIDFDALCDALDSGHLYAGALDVFPFEPLPADHRILNTPRLTVTPHLGGASKEAARIAARIGAEDIQRWLNGQTPKNAVNPEVLEGR</sequence>
<dbReference type="Pfam" id="PF02826">
    <property type="entry name" value="2-Hacid_dh_C"/>
    <property type="match status" value="1"/>
</dbReference>
<evidence type="ECO:0000256" key="3">
    <source>
        <dbReference type="ARBA" id="ARBA00023002"/>
    </source>
</evidence>
<dbReference type="AlphaFoldDB" id="A0AAW6ZEN3"/>
<keyword evidence="3 5" id="KW-0560">Oxidoreductase</keyword>
<evidence type="ECO:0000259" key="6">
    <source>
        <dbReference type="Pfam" id="PF00389"/>
    </source>
</evidence>
<dbReference type="SUPFAM" id="SSF51735">
    <property type="entry name" value="NAD(P)-binding Rossmann-fold domains"/>
    <property type="match status" value="1"/>
</dbReference>
<name>A0AAW6ZEN3_9ACTO</name>
<feature type="domain" description="D-isomer specific 2-hydroxyacid dehydrogenase catalytic" evidence="6">
    <location>
        <begin position="48"/>
        <end position="337"/>
    </location>
</feature>
<gene>
    <name evidence="8" type="ORF">QP858_04260</name>
</gene>